<evidence type="ECO:0000256" key="1">
    <source>
        <dbReference type="SAM" id="Coils"/>
    </source>
</evidence>
<sequence>MSDITREEFEQLRTRHEQLDERHAQTRERVAASEAVQDQQGGAIQRLYDQIAALAREQREGLHAIQQQISDANSARARTVTAAITGGGAVGGAVAVGLYQLIHFIYPHLFGG</sequence>
<keyword evidence="3" id="KW-1185">Reference proteome</keyword>
<evidence type="ECO:0000313" key="2">
    <source>
        <dbReference type="EMBL" id="MCX5617102.1"/>
    </source>
</evidence>
<reference evidence="2" key="1">
    <citation type="submission" date="2022-07" db="EMBL/GenBank/DDBJ databases">
        <title>Bombella genomes.</title>
        <authorList>
            <person name="Harer L."/>
            <person name="Styblova S."/>
            <person name="Ehrmann M."/>
        </authorList>
    </citation>
    <scope>NUCLEOTIDE SEQUENCE</scope>
    <source>
        <strain evidence="2">TMW 2.2543</strain>
    </source>
</reference>
<dbReference type="RefSeq" id="WP_266115626.1">
    <property type="nucleotide sequence ID" value="NZ_JANIDY010000001.1"/>
</dbReference>
<comment type="caution">
    <text evidence="2">The sequence shown here is derived from an EMBL/GenBank/DDBJ whole genome shotgun (WGS) entry which is preliminary data.</text>
</comment>
<dbReference type="Proteomes" id="UP001165576">
    <property type="component" value="Unassembled WGS sequence"/>
</dbReference>
<proteinExistence type="predicted"/>
<organism evidence="2 3">
    <name type="scientific">Bombella pluederhausensis</name>
    <dbReference type="NCBI Taxonomy" id="2967336"/>
    <lineage>
        <taxon>Bacteria</taxon>
        <taxon>Pseudomonadati</taxon>
        <taxon>Pseudomonadota</taxon>
        <taxon>Alphaproteobacteria</taxon>
        <taxon>Acetobacterales</taxon>
        <taxon>Acetobacteraceae</taxon>
        <taxon>Bombella</taxon>
    </lineage>
</organism>
<evidence type="ECO:0000313" key="3">
    <source>
        <dbReference type="Proteomes" id="UP001165576"/>
    </source>
</evidence>
<dbReference type="EMBL" id="JANIDY010000001">
    <property type="protein sequence ID" value="MCX5617102.1"/>
    <property type="molecule type" value="Genomic_DNA"/>
</dbReference>
<accession>A0ABT3WH06</accession>
<gene>
    <name evidence="2" type="ORF">NQF86_00245</name>
</gene>
<feature type="coiled-coil region" evidence="1">
    <location>
        <begin position="2"/>
        <end position="29"/>
    </location>
</feature>
<name>A0ABT3WH06_9PROT</name>
<protein>
    <submittedName>
        <fullName evidence="2">Uncharacterized protein</fullName>
    </submittedName>
</protein>
<keyword evidence="1" id="KW-0175">Coiled coil</keyword>